<keyword evidence="1" id="KW-1133">Transmembrane helix</keyword>
<dbReference type="InterPro" id="IPR011042">
    <property type="entry name" value="6-blade_b-propeller_TolB-like"/>
</dbReference>
<sequence length="519" mass="55636">MGSHDRRFNQIRSSDPVPSRSIALFSILVLIGTILTGCFELRGSQGGGQTSFDPPRKISPSDIALPEGYRIEPVATELTFPTGVTFDEEGRAYVVESGYSYGEVWDTPRLLRIDPEGTTVIASGGKNGPWNGVAYHQGVFYVAEGGTLLGGRILKITPDGTITPLIENLPSMGDHHTNGPAIGPDGALYFAVGTFTNSGVVGEDNAQYGWLARYPEAHDIPCRDITLSGTNYISPDPRTPDPKDTATTGAFSPFGVPTLKGQVISGKVPCSGALLRISTNGGEAELIAWGFRNPFGLAFSPDGQLFMSENSYDVRGSRPVFGTGDLLWRVEEGRWYGWPDYHGFRRLNQGEHFTPPGKKSPHLLLAEHPNDPPEPAAVLGVHSSSNGFDFSQNTQFGYVGQAFIAQFGDQAPVVGKVLSPVGFKVVRVDVETGVIHDFAVNRGKTNGPASRVGGGGLERPVAARFNPDGTALYVVDFGVMTMGQGGEVRIPFAEPNVNSEPRKGTGILWRITRAEGSMP</sequence>
<proteinExistence type="predicted"/>
<dbReference type="EMBL" id="VTOW01000005">
    <property type="protein sequence ID" value="NKE73141.1"/>
    <property type="molecule type" value="Genomic_DNA"/>
</dbReference>
<dbReference type="PANTHER" id="PTHR33546:SF1">
    <property type="entry name" value="LARGE, MULTIFUNCTIONAL SECRETED PROTEIN"/>
    <property type="match status" value="1"/>
</dbReference>
<dbReference type="Gene3D" id="2.120.10.30">
    <property type="entry name" value="TolB, C-terminal domain"/>
    <property type="match status" value="1"/>
</dbReference>
<comment type="caution">
    <text evidence="2">The sequence shown here is derived from an EMBL/GenBank/DDBJ whole genome shotgun (WGS) entry which is preliminary data.</text>
</comment>
<organism evidence="2 3">
    <name type="scientific">Candidatus Manganitrophus noduliformans</name>
    <dbReference type="NCBI Taxonomy" id="2606439"/>
    <lineage>
        <taxon>Bacteria</taxon>
        <taxon>Pseudomonadati</taxon>
        <taxon>Nitrospirota</taxon>
        <taxon>Nitrospiria</taxon>
        <taxon>Candidatus Troglogloeales</taxon>
        <taxon>Candidatus Manganitrophaceae</taxon>
        <taxon>Candidatus Manganitrophus</taxon>
    </lineage>
</organism>
<gene>
    <name evidence="2" type="ORF">MNODULE_20510</name>
</gene>
<name>A0A7X6DTK3_9BACT</name>
<keyword evidence="3" id="KW-1185">Reference proteome</keyword>
<dbReference type="Proteomes" id="UP000534783">
    <property type="component" value="Unassembled WGS sequence"/>
</dbReference>
<protein>
    <submittedName>
        <fullName evidence="2">Glucose dehydrogenase</fullName>
    </submittedName>
</protein>
<dbReference type="AlphaFoldDB" id="A0A7X6DTK3"/>
<evidence type="ECO:0000313" key="3">
    <source>
        <dbReference type="Proteomes" id="UP000534783"/>
    </source>
</evidence>
<keyword evidence="1" id="KW-0472">Membrane</keyword>
<accession>A0A7X6DTK3</accession>
<feature type="transmembrane region" description="Helical" evidence="1">
    <location>
        <begin position="21"/>
        <end position="42"/>
    </location>
</feature>
<evidence type="ECO:0000256" key="1">
    <source>
        <dbReference type="SAM" id="Phobius"/>
    </source>
</evidence>
<dbReference type="InterPro" id="IPR011041">
    <property type="entry name" value="Quinoprot_gluc/sorb_DH_b-prop"/>
</dbReference>
<evidence type="ECO:0000313" key="2">
    <source>
        <dbReference type="EMBL" id="NKE73141.1"/>
    </source>
</evidence>
<dbReference type="SUPFAM" id="SSF50952">
    <property type="entry name" value="Soluble quinoprotein glucose dehydrogenase"/>
    <property type="match status" value="1"/>
</dbReference>
<dbReference type="PANTHER" id="PTHR33546">
    <property type="entry name" value="LARGE, MULTIFUNCTIONAL SECRETED PROTEIN-RELATED"/>
    <property type="match status" value="1"/>
</dbReference>
<keyword evidence="1" id="KW-0812">Transmembrane</keyword>
<reference evidence="2 3" key="1">
    <citation type="journal article" date="2020" name="Nature">
        <title>Bacterial chemolithoautotrophy via manganese oxidation.</title>
        <authorList>
            <person name="Yu H."/>
            <person name="Leadbetter J.R."/>
        </authorList>
    </citation>
    <scope>NUCLEOTIDE SEQUENCE [LARGE SCALE GENOMIC DNA]</scope>
    <source>
        <strain evidence="2 3">Mn-1</strain>
    </source>
</reference>